<keyword evidence="1" id="KW-0472">Membrane</keyword>
<keyword evidence="1" id="KW-1133">Transmembrane helix</keyword>
<sequence>MFISWYWLLLVVVLVVGYVHALRRRYKACRHERDAVYEGYQRAQAELKRFQRAGQTK</sequence>
<dbReference type="GeneID" id="77482163"/>
<organism evidence="2 3">
    <name type="scientific">Kosakonia cowanii JCM 10956 = DSM 18146</name>
    <dbReference type="NCBI Taxonomy" id="1300165"/>
    <lineage>
        <taxon>Bacteria</taxon>
        <taxon>Pseudomonadati</taxon>
        <taxon>Pseudomonadota</taxon>
        <taxon>Gammaproteobacteria</taxon>
        <taxon>Enterobacterales</taxon>
        <taxon>Enterobacteriaceae</taxon>
        <taxon>Kosakonia</taxon>
    </lineage>
</organism>
<evidence type="ECO:0000313" key="3">
    <source>
        <dbReference type="Proteomes" id="UP000187148"/>
    </source>
</evidence>
<dbReference type="AlphaFoldDB" id="A0A807LFS3"/>
<evidence type="ECO:0000256" key="1">
    <source>
        <dbReference type="SAM" id="Phobius"/>
    </source>
</evidence>
<dbReference type="Proteomes" id="UP000187148">
    <property type="component" value="Chromosome"/>
</dbReference>
<name>A0A807LFS3_9ENTR</name>
<accession>A0A807LFS3</accession>
<keyword evidence="1" id="KW-0812">Transmembrane</keyword>
<evidence type="ECO:0000313" key="2">
    <source>
        <dbReference type="EMBL" id="APZ04788.1"/>
    </source>
</evidence>
<dbReference type="EMBL" id="CP019445">
    <property type="protein sequence ID" value="APZ04788.1"/>
    <property type="molecule type" value="Genomic_DNA"/>
</dbReference>
<reference evidence="2 3" key="1">
    <citation type="submission" date="2017-01" db="EMBL/GenBank/DDBJ databases">
        <authorList>
            <person name="Cao J.-M."/>
        </authorList>
    </citation>
    <scope>NUCLEOTIDE SEQUENCE [LARGE SCALE GENOMIC DNA]</scope>
    <source>
        <strain evidence="2 3">888-76</strain>
    </source>
</reference>
<evidence type="ECO:0008006" key="4">
    <source>
        <dbReference type="Google" id="ProtNLM"/>
    </source>
</evidence>
<dbReference type="RefSeq" id="WP_042717974.1">
    <property type="nucleotide sequence ID" value="NZ_CP019445.1"/>
</dbReference>
<protein>
    <recommendedName>
        <fullName evidence="4">DUF4051 domain-containing protein</fullName>
    </recommendedName>
</protein>
<dbReference type="AntiFam" id="ANF00071">
    <property type="entry name" value="Translation of intergenic region"/>
</dbReference>
<feature type="transmembrane region" description="Helical" evidence="1">
    <location>
        <begin position="6"/>
        <end position="23"/>
    </location>
</feature>
<dbReference type="KEGG" id="kco:BWI95_06805"/>
<gene>
    <name evidence="2" type="ORF">BWI95_06805</name>
</gene>
<proteinExistence type="predicted"/>
<keyword evidence="3" id="KW-1185">Reference proteome</keyword>